<dbReference type="InterPro" id="IPR051790">
    <property type="entry name" value="Cytochrome_c-biogenesis_DsbD"/>
</dbReference>
<reference evidence="9 10" key="1">
    <citation type="submission" date="2019-03" db="EMBL/GenBank/DDBJ databases">
        <title>Genomic Encyclopedia of Archaeal and Bacterial Type Strains, Phase II (KMG-II): from individual species to whole genera.</title>
        <authorList>
            <person name="Goeker M."/>
        </authorList>
    </citation>
    <scope>NUCLEOTIDE SEQUENCE [LARGE SCALE GENOMIC DNA]</scope>
    <source>
        <strain evidence="9 10">DSM 26433</strain>
    </source>
</reference>
<feature type="transmembrane region" description="Helical" evidence="7">
    <location>
        <begin position="397"/>
        <end position="423"/>
    </location>
</feature>
<dbReference type="Pfam" id="PF02683">
    <property type="entry name" value="DsbD_TM"/>
    <property type="match status" value="1"/>
</dbReference>
<organism evidence="9 10">
    <name type="scientific">Shimia isoporae</name>
    <dbReference type="NCBI Taxonomy" id="647720"/>
    <lineage>
        <taxon>Bacteria</taxon>
        <taxon>Pseudomonadati</taxon>
        <taxon>Pseudomonadota</taxon>
        <taxon>Alphaproteobacteria</taxon>
        <taxon>Rhodobacterales</taxon>
        <taxon>Roseobacteraceae</taxon>
    </lineage>
</organism>
<keyword evidence="5 7" id="KW-1133">Transmembrane helix</keyword>
<dbReference type="GO" id="GO:0017004">
    <property type="term" value="P:cytochrome complex assembly"/>
    <property type="evidence" value="ECO:0007669"/>
    <property type="project" value="UniProtKB-KW"/>
</dbReference>
<feature type="transmembrane region" description="Helical" evidence="7">
    <location>
        <begin position="230"/>
        <end position="259"/>
    </location>
</feature>
<keyword evidence="10" id="KW-1185">Reference proteome</keyword>
<evidence type="ECO:0000256" key="4">
    <source>
        <dbReference type="ARBA" id="ARBA00022748"/>
    </source>
</evidence>
<protein>
    <submittedName>
        <fullName evidence="9">Cytochrome c biogenesis protein CcdA</fullName>
    </submittedName>
</protein>
<feature type="transmembrane region" description="Helical" evidence="7">
    <location>
        <begin position="435"/>
        <end position="455"/>
    </location>
</feature>
<dbReference type="PANTHER" id="PTHR31272:SF9">
    <property type="entry name" value="BLL1027 PROTEIN"/>
    <property type="match status" value="1"/>
</dbReference>
<comment type="similarity">
    <text evidence="2">Belongs to the DsbD family.</text>
</comment>
<dbReference type="EMBL" id="SMGR01000001">
    <property type="protein sequence ID" value="TCL08264.1"/>
    <property type="molecule type" value="Genomic_DNA"/>
</dbReference>
<feature type="transmembrane region" description="Helical" evidence="7">
    <location>
        <begin position="280"/>
        <end position="304"/>
    </location>
</feature>
<dbReference type="GO" id="GO:0016020">
    <property type="term" value="C:membrane"/>
    <property type="evidence" value="ECO:0007669"/>
    <property type="project" value="UniProtKB-SubCell"/>
</dbReference>
<dbReference type="Proteomes" id="UP000295673">
    <property type="component" value="Unassembled WGS sequence"/>
</dbReference>
<keyword evidence="3 7" id="KW-0812">Transmembrane</keyword>
<feature type="domain" description="Cytochrome C biogenesis protein transmembrane" evidence="8">
    <location>
        <begin position="230"/>
        <end position="425"/>
    </location>
</feature>
<gene>
    <name evidence="9" type="ORF">BXY66_0299</name>
</gene>
<evidence type="ECO:0000256" key="2">
    <source>
        <dbReference type="ARBA" id="ARBA00006143"/>
    </source>
</evidence>
<evidence type="ECO:0000256" key="1">
    <source>
        <dbReference type="ARBA" id="ARBA00004141"/>
    </source>
</evidence>
<evidence type="ECO:0000259" key="8">
    <source>
        <dbReference type="Pfam" id="PF02683"/>
    </source>
</evidence>
<evidence type="ECO:0000313" key="10">
    <source>
        <dbReference type="Proteomes" id="UP000295673"/>
    </source>
</evidence>
<accession>A0A4R1NJC3</accession>
<feature type="transmembrane region" description="Helical" evidence="7">
    <location>
        <begin position="358"/>
        <end position="391"/>
    </location>
</feature>
<keyword evidence="6 7" id="KW-0472">Membrane</keyword>
<name>A0A4R1NJC3_9RHOB</name>
<sequence>MQRQDTLTPTNSAQATQASKFGPLALPLSILAVIALVFSWLVLPYAVNGTSMLSRTGEVVKEERRAHATSLSEFLTRGAAFPGGITVKALYANEDYFEKADRGRMVDFYQPDANFVFFITEDVHTGLLPVGLPKAALRIGGKVVEPSSIEGPEEVSHHRMTIVTFPKFDETGALYLTGFDPDMRLILSHSWDRENTLGDTLQPVMAQLGWENPLTIPPELLEQPGMSSAIIASLSIGLLAAVLTPCLLQLSVIFMATMSASGAEAMSTQGKVDHVVKRRVLVSAAAFVLGYVILFTIAGALIGGLGKQAQIAFSTYYRPIGIVSGTLVILFGIWLGIRSNAPVLCNLPGAKMMQRMKGGSTIGNVTIAIVYNLGCMSCFGGAIIATLFIYVGALGSAWVGAVTMGAFALGLGIPFMAAALFFTRMEPLIMLVSKHSRAFGLVGALVVIGFGVLLLTDNFHTLSDAIYPYLGLN</sequence>
<dbReference type="OrthoDB" id="9811036at2"/>
<dbReference type="PANTHER" id="PTHR31272">
    <property type="entry name" value="CYTOCHROME C-TYPE BIOGENESIS PROTEIN HI_1454-RELATED"/>
    <property type="match status" value="1"/>
</dbReference>
<feature type="transmembrane region" description="Helical" evidence="7">
    <location>
        <begin position="316"/>
        <end position="337"/>
    </location>
</feature>
<dbReference type="InterPro" id="IPR003834">
    <property type="entry name" value="Cyt_c_assmbl_TM_dom"/>
</dbReference>
<comment type="caution">
    <text evidence="9">The sequence shown here is derived from an EMBL/GenBank/DDBJ whole genome shotgun (WGS) entry which is preliminary data.</text>
</comment>
<comment type="subcellular location">
    <subcellularLocation>
        <location evidence="1">Membrane</location>
        <topology evidence="1">Multi-pass membrane protein</topology>
    </subcellularLocation>
</comment>
<keyword evidence="4" id="KW-0201">Cytochrome c-type biogenesis</keyword>
<evidence type="ECO:0000313" key="9">
    <source>
        <dbReference type="EMBL" id="TCL08264.1"/>
    </source>
</evidence>
<proteinExistence type="inferred from homology"/>
<feature type="transmembrane region" description="Helical" evidence="7">
    <location>
        <begin position="21"/>
        <end position="43"/>
    </location>
</feature>
<evidence type="ECO:0000256" key="3">
    <source>
        <dbReference type="ARBA" id="ARBA00022692"/>
    </source>
</evidence>
<evidence type="ECO:0000256" key="5">
    <source>
        <dbReference type="ARBA" id="ARBA00022989"/>
    </source>
</evidence>
<evidence type="ECO:0000256" key="7">
    <source>
        <dbReference type="SAM" id="Phobius"/>
    </source>
</evidence>
<dbReference type="RefSeq" id="WP_132858406.1">
    <property type="nucleotide sequence ID" value="NZ_SMGR01000001.1"/>
</dbReference>
<evidence type="ECO:0000256" key="6">
    <source>
        <dbReference type="ARBA" id="ARBA00023136"/>
    </source>
</evidence>
<dbReference type="AlphaFoldDB" id="A0A4R1NJC3"/>